<dbReference type="PANTHER" id="PTHR33908">
    <property type="entry name" value="MANNOSYLTRANSFERASE YKCB-RELATED"/>
    <property type="match status" value="1"/>
</dbReference>
<evidence type="ECO:0000256" key="6">
    <source>
        <dbReference type="ARBA" id="ARBA00022989"/>
    </source>
</evidence>
<name>A0A239ELV3_9BACT</name>
<feature type="transmembrane region" description="Helical" evidence="8">
    <location>
        <begin position="168"/>
        <end position="189"/>
    </location>
</feature>
<evidence type="ECO:0000256" key="1">
    <source>
        <dbReference type="ARBA" id="ARBA00004651"/>
    </source>
</evidence>
<dbReference type="GO" id="GO:0005886">
    <property type="term" value="C:plasma membrane"/>
    <property type="evidence" value="ECO:0007669"/>
    <property type="project" value="UniProtKB-SubCell"/>
</dbReference>
<dbReference type="Pfam" id="PF13231">
    <property type="entry name" value="PMT_2"/>
    <property type="match status" value="1"/>
</dbReference>
<feature type="transmembrane region" description="Helical" evidence="8">
    <location>
        <begin position="95"/>
        <end position="117"/>
    </location>
</feature>
<evidence type="ECO:0000256" key="3">
    <source>
        <dbReference type="ARBA" id="ARBA00022676"/>
    </source>
</evidence>
<feature type="transmembrane region" description="Helical" evidence="8">
    <location>
        <begin position="418"/>
        <end position="436"/>
    </location>
</feature>
<comment type="subcellular location">
    <subcellularLocation>
        <location evidence="1">Cell membrane</location>
        <topology evidence="1">Multi-pass membrane protein</topology>
    </subcellularLocation>
</comment>
<dbReference type="EMBL" id="FZOU01000001">
    <property type="protein sequence ID" value="SNS45645.1"/>
    <property type="molecule type" value="Genomic_DNA"/>
</dbReference>
<evidence type="ECO:0000256" key="8">
    <source>
        <dbReference type="SAM" id="Phobius"/>
    </source>
</evidence>
<dbReference type="GO" id="GO:0009103">
    <property type="term" value="P:lipopolysaccharide biosynthetic process"/>
    <property type="evidence" value="ECO:0007669"/>
    <property type="project" value="UniProtKB-ARBA"/>
</dbReference>
<keyword evidence="2" id="KW-1003">Cell membrane</keyword>
<gene>
    <name evidence="10" type="ORF">SAMN05421770_1011052</name>
</gene>
<protein>
    <submittedName>
        <fullName evidence="10">Dolichyl-phosphate-mannose-protein mannosyltransferase</fullName>
    </submittedName>
</protein>
<dbReference type="PANTHER" id="PTHR33908:SF11">
    <property type="entry name" value="MEMBRANE PROTEIN"/>
    <property type="match status" value="1"/>
</dbReference>
<dbReference type="InterPro" id="IPR038731">
    <property type="entry name" value="RgtA/B/C-like"/>
</dbReference>
<dbReference type="GO" id="GO:0016763">
    <property type="term" value="F:pentosyltransferase activity"/>
    <property type="evidence" value="ECO:0007669"/>
    <property type="project" value="TreeGrafter"/>
</dbReference>
<evidence type="ECO:0000259" key="9">
    <source>
        <dbReference type="Pfam" id="PF13231"/>
    </source>
</evidence>
<sequence length="467" mass="52546">MTETASRRARVWWVIALPLAVGLLLRIWFVFHAARVAGDALIYGDIAKNLLQHGVYGFTRMVNGVAAAPRPTLIRLPGYPLFMALCFKLFGIDRYVAVMLVQVFIDLGTCLIVAALARRLFGERAGLAALWLACICPFTAVYVAVPLTETLSLACIAAAFYALERWQAAGAGLNRWMVAIAAALAYAILLRPEQGMLAAAVVPAMLWIAFAPGFSVRRGLPVLAASFLTLLPLAPWAIRNERTFHLFQPLAPRFATDPGEAVPLGFQRWYRTWAVDFASTEQVYWNYDGGPINIADLPDRAFDSNEQYEQTAALLEDYNRTSTQSKAFDARFDAIATDRIHVDPLRYYLALPVARVLNMVVRPRTELLEIPLEWWKYRSWPRKTALAAGWGFINLVYLALAGAGFYRWRRRWDGMQALAWSMLATILLRCALLLTLDNSEPRYTLEFYPVLLVFAAALWRDRTAEEK</sequence>
<dbReference type="OrthoDB" id="109915at2"/>
<proteinExistence type="predicted"/>
<evidence type="ECO:0000313" key="10">
    <source>
        <dbReference type="EMBL" id="SNS45645.1"/>
    </source>
</evidence>
<dbReference type="RefSeq" id="WP_089407289.1">
    <property type="nucleotide sequence ID" value="NZ_FZOU01000001.1"/>
</dbReference>
<feature type="transmembrane region" description="Helical" evidence="8">
    <location>
        <begin position="385"/>
        <end position="406"/>
    </location>
</feature>
<dbReference type="InterPro" id="IPR050297">
    <property type="entry name" value="LipidA_mod_glycosyltrf_83"/>
</dbReference>
<keyword evidence="5 8" id="KW-0812">Transmembrane</keyword>
<feature type="domain" description="Glycosyltransferase RgtA/B/C/D-like" evidence="9">
    <location>
        <begin position="77"/>
        <end position="237"/>
    </location>
</feature>
<keyword evidence="7 8" id="KW-0472">Membrane</keyword>
<evidence type="ECO:0000256" key="5">
    <source>
        <dbReference type="ARBA" id="ARBA00022692"/>
    </source>
</evidence>
<evidence type="ECO:0000256" key="7">
    <source>
        <dbReference type="ARBA" id="ARBA00023136"/>
    </source>
</evidence>
<feature type="transmembrane region" description="Helical" evidence="8">
    <location>
        <begin position="12"/>
        <end position="31"/>
    </location>
</feature>
<feature type="transmembrane region" description="Helical" evidence="8">
    <location>
        <begin position="196"/>
        <end position="214"/>
    </location>
</feature>
<accession>A0A239ELV3</accession>
<dbReference type="Proteomes" id="UP000198356">
    <property type="component" value="Unassembled WGS sequence"/>
</dbReference>
<keyword evidence="4 10" id="KW-0808">Transferase</keyword>
<reference evidence="10 11" key="1">
    <citation type="submission" date="2017-06" db="EMBL/GenBank/DDBJ databases">
        <authorList>
            <person name="Kim H.J."/>
            <person name="Triplett B.A."/>
        </authorList>
    </citation>
    <scope>NUCLEOTIDE SEQUENCE [LARGE SCALE GENOMIC DNA]</scope>
    <source>
        <strain evidence="10 11">DSM 18704</strain>
    </source>
</reference>
<keyword evidence="6 8" id="KW-1133">Transmembrane helix</keyword>
<keyword evidence="11" id="KW-1185">Reference proteome</keyword>
<organism evidence="10 11">
    <name type="scientific">Granulicella rosea</name>
    <dbReference type="NCBI Taxonomy" id="474952"/>
    <lineage>
        <taxon>Bacteria</taxon>
        <taxon>Pseudomonadati</taxon>
        <taxon>Acidobacteriota</taxon>
        <taxon>Terriglobia</taxon>
        <taxon>Terriglobales</taxon>
        <taxon>Acidobacteriaceae</taxon>
        <taxon>Granulicella</taxon>
    </lineage>
</organism>
<keyword evidence="3 10" id="KW-0328">Glycosyltransferase</keyword>
<evidence type="ECO:0000256" key="2">
    <source>
        <dbReference type="ARBA" id="ARBA00022475"/>
    </source>
</evidence>
<feature type="transmembrane region" description="Helical" evidence="8">
    <location>
        <begin position="220"/>
        <end position="238"/>
    </location>
</feature>
<evidence type="ECO:0000256" key="4">
    <source>
        <dbReference type="ARBA" id="ARBA00022679"/>
    </source>
</evidence>
<evidence type="ECO:0000313" key="11">
    <source>
        <dbReference type="Proteomes" id="UP000198356"/>
    </source>
</evidence>
<feature type="transmembrane region" description="Helical" evidence="8">
    <location>
        <begin position="129"/>
        <end position="162"/>
    </location>
</feature>
<dbReference type="AlphaFoldDB" id="A0A239ELV3"/>